<reference evidence="1 2" key="1">
    <citation type="submission" date="2018-11" db="EMBL/GenBank/DDBJ databases">
        <authorList>
            <consortium name="Pathogen Informatics"/>
        </authorList>
    </citation>
    <scope>NUCLEOTIDE SEQUENCE [LARGE SCALE GENOMIC DNA]</scope>
</reference>
<sequence>MNYIVKTVAIQALNRDPIDSFERAVGGDEFDRRKPIEPIRVIKIDSAEVLQPMSESAGQRADQRLSKHQRIMQSITRHMNEVRPPRVIPFSNRDEIVNGPVVSDSEVKKLDTEKKEMTSSEIAGEIIDNILGDAPTMGNATGTDLLKVLSASNTAETTGGPSTVTTIPSEGAVPVDKSVQISNSASVNGNDTEATFRNFKSIDQTLDIIVS</sequence>
<evidence type="ECO:0000313" key="1">
    <source>
        <dbReference type="EMBL" id="VDL68347.1"/>
    </source>
</evidence>
<protein>
    <submittedName>
        <fullName evidence="1">Uncharacterized protein</fullName>
    </submittedName>
</protein>
<gene>
    <name evidence="1" type="ORF">NBR_LOCUS4758</name>
</gene>
<evidence type="ECO:0000313" key="2">
    <source>
        <dbReference type="Proteomes" id="UP000271162"/>
    </source>
</evidence>
<dbReference type="AlphaFoldDB" id="A0A3P7C2S6"/>
<keyword evidence="2" id="KW-1185">Reference proteome</keyword>
<dbReference type="Proteomes" id="UP000271162">
    <property type="component" value="Unassembled WGS sequence"/>
</dbReference>
<organism evidence="1 2">
    <name type="scientific">Nippostrongylus brasiliensis</name>
    <name type="common">Rat hookworm</name>
    <dbReference type="NCBI Taxonomy" id="27835"/>
    <lineage>
        <taxon>Eukaryota</taxon>
        <taxon>Metazoa</taxon>
        <taxon>Ecdysozoa</taxon>
        <taxon>Nematoda</taxon>
        <taxon>Chromadorea</taxon>
        <taxon>Rhabditida</taxon>
        <taxon>Rhabditina</taxon>
        <taxon>Rhabditomorpha</taxon>
        <taxon>Strongyloidea</taxon>
        <taxon>Heligmosomidae</taxon>
        <taxon>Nippostrongylus</taxon>
    </lineage>
</organism>
<dbReference type="EMBL" id="UYSL01009583">
    <property type="protein sequence ID" value="VDL68347.1"/>
    <property type="molecule type" value="Genomic_DNA"/>
</dbReference>
<proteinExistence type="predicted"/>
<name>A0A3P7C2S6_NIPBR</name>
<accession>A0A3P7C2S6</accession>